<protein>
    <submittedName>
        <fullName evidence="1">Uncharacterized protein</fullName>
    </submittedName>
</protein>
<sequence>MEKIDPEIVDENVTNLDGKFVHGAIQNGAPEEEKWKDCVNAGQQLDHSMAKSHIDALFLSYGRYYQMFKIV</sequence>
<name>A0A8H4ASZ1_GIGMA</name>
<evidence type="ECO:0000313" key="2">
    <source>
        <dbReference type="Proteomes" id="UP000439903"/>
    </source>
</evidence>
<accession>A0A8H4ASZ1</accession>
<dbReference type="EMBL" id="WTPW01000255">
    <property type="protein sequence ID" value="KAF0529921.1"/>
    <property type="molecule type" value="Genomic_DNA"/>
</dbReference>
<evidence type="ECO:0000313" key="1">
    <source>
        <dbReference type="EMBL" id="KAF0529921.1"/>
    </source>
</evidence>
<keyword evidence="2" id="KW-1185">Reference proteome</keyword>
<proteinExistence type="predicted"/>
<comment type="caution">
    <text evidence="1">The sequence shown here is derived from an EMBL/GenBank/DDBJ whole genome shotgun (WGS) entry which is preliminary data.</text>
</comment>
<dbReference type="AlphaFoldDB" id="A0A8H4ASZ1"/>
<organism evidence="1 2">
    <name type="scientific">Gigaspora margarita</name>
    <dbReference type="NCBI Taxonomy" id="4874"/>
    <lineage>
        <taxon>Eukaryota</taxon>
        <taxon>Fungi</taxon>
        <taxon>Fungi incertae sedis</taxon>
        <taxon>Mucoromycota</taxon>
        <taxon>Glomeromycotina</taxon>
        <taxon>Glomeromycetes</taxon>
        <taxon>Diversisporales</taxon>
        <taxon>Gigasporaceae</taxon>
        <taxon>Gigaspora</taxon>
    </lineage>
</organism>
<dbReference type="Proteomes" id="UP000439903">
    <property type="component" value="Unassembled WGS sequence"/>
</dbReference>
<dbReference type="OrthoDB" id="514777at2759"/>
<gene>
    <name evidence="1" type="ORF">F8M41_012536</name>
</gene>
<reference evidence="1 2" key="1">
    <citation type="journal article" date="2019" name="Environ. Microbiol.">
        <title>At the nexus of three kingdoms: the genome of the mycorrhizal fungus Gigaspora margarita provides insights into plant, endobacterial and fungal interactions.</title>
        <authorList>
            <person name="Venice F."/>
            <person name="Ghignone S."/>
            <person name="Salvioli di Fossalunga A."/>
            <person name="Amselem J."/>
            <person name="Novero M."/>
            <person name="Xianan X."/>
            <person name="Sedzielewska Toro K."/>
            <person name="Morin E."/>
            <person name="Lipzen A."/>
            <person name="Grigoriev I.V."/>
            <person name="Henrissat B."/>
            <person name="Martin F.M."/>
            <person name="Bonfante P."/>
        </authorList>
    </citation>
    <scope>NUCLEOTIDE SEQUENCE [LARGE SCALE GENOMIC DNA]</scope>
    <source>
        <strain evidence="1 2">BEG34</strain>
    </source>
</reference>